<keyword evidence="3" id="KW-0479">Metal-binding</keyword>
<dbReference type="GO" id="GO:0061061">
    <property type="term" value="P:muscle structure development"/>
    <property type="evidence" value="ECO:0007669"/>
    <property type="project" value="TreeGrafter"/>
</dbReference>
<dbReference type="InterPro" id="IPR050604">
    <property type="entry name" value="PDZ-LIM_domain"/>
</dbReference>
<dbReference type="GO" id="GO:0051371">
    <property type="term" value="F:muscle alpha-actinin binding"/>
    <property type="evidence" value="ECO:0007669"/>
    <property type="project" value="TreeGrafter"/>
</dbReference>
<dbReference type="SMART" id="SM00228">
    <property type="entry name" value="PDZ"/>
    <property type="match status" value="1"/>
</dbReference>
<gene>
    <name evidence="6" type="ORF">CLODIP_2_CD00614</name>
</gene>
<dbReference type="Proteomes" id="UP000494165">
    <property type="component" value="Unassembled WGS sequence"/>
</dbReference>
<evidence type="ECO:0000256" key="1">
    <source>
        <dbReference type="ARBA" id="ARBA00004496"/>
    </source>
</evidence>
<feature type="domain" description="PDZ" evidence="5">
    <location>
        <begin position="18"/>
        <end position="100"/>
    </location>
</feature>
<dbReference type="InterPro" id="IPR031847">
    <property type="entry name" value="PDLI1-4/Zasp-like_mid"/>
</dbReference>
<dbReference type="Pfam" id="PF15936">
    <property type="entry name" value="DUF4749"/>
    <property type="match status" value="1"/>
</dbReference>
<dbReference type="EMBL" id="CADEPI010000174">
    <property type="protein sequence ID" value="CAB3378870.1"/>
    <property type="molecule type" value="Genomic_DNA"/>
</dbReference>
<evidence type="ECO:0000256" key="2">
    <source>
        <dbReference type="ARBA" id="ARBA00022490"/>
    </source>
</evidence>
<evidence type="ECO:0000313" key="6">
    <source>
        <dbReference type="EMBL" id="CAB3378870.1"/>
    </source>
</evidence>
<dbReference type="GO" id="GO:0031941">
    <property type="term" value="C:filamentous actin"/>
    <property type="evidence" value="ECO:0007669"/>
    <property type="project" value="TreeGrafter"/>
</dbReference>
<dbReference type="GO" id="GO:0030018">
    <property type="term" value="C:Z disc"/>
    <property type="evidence" value="ECO:0007669"/>
    <property type="project" value="TreeGrafter"/>
</dbReference>
<dbReference type="InterPro" id="IPR036034">
    <property type="entry name" value="PDZ_sf"/>
</dbReference>
<keyword evidence="3" id="KW-0862">Zinc</keyword>
<reference evidence="6 7" key="1">
    <citation type="submission" date="2020-04" db="EMBL/GenBank/DDBJ databases">
        <authorList>
            <person name="Alioto T."/>
            <person name="Alioto T."/>
            <person name="Gomez Garrido J."/>
        </authorList>
    </citation>
    <scope>NUCLEOTIDE SEQUENCE [LARGE SCALE GENOMIC DNA]</scope>
</reference>
<keyword evidence="2" id="KW-0963">Cytoplasm</keyword>
<name>A0A8S1DEF8_9INSE</name>
<accession>A0A8S1DEF8</accession>
<comment type="subcellular location">
    <subcellularLocation>
        <location evidence="1">Cytoplasm</location>
    </subcellularLocation>
</comment>
<comment type="caution">
    <text evidence="6">The sequence shown here is derived from an EMBL/GenBank/DDBJ whole genome shotgun (WGS) entry which is preliminary data.</text>
</comment>
<evidence type="ECO:0000256" key="3">
    <source>
        <dbReference type="ARBA" id="ARBA00023038"/>
    </source>
</evidence>
<evidence type="ECO:0000256" key="4">
    <source>
        <dbReference type="SAM" id="MobiDB-lite"/>
    </source>
</evidence>
<dbReference type="Gene3D" id="2.30.42.10">
    <property type="match status" value="1"/>
</dbReference>
<dbReference type="AlphaFoldDB" id="A0A8S1DEF8"/>
<dbReference type="GO" id="GO:0003779">
    <property type="term" value="F:actin binding"/>
    <property type="evidence" value="ECO:0007669"/>
    <property type="project" value="TreeGrafter"/>
</dbReference>
<dbReference type="PANTHER" id="PTHR24214">
    <property type="entry name" value="PDZ AND LIM DOMAIN PROTEIN ZASP"/>
    <property type="match status" value="1"/>
</dbReference>
<proteinExistence type="predicted"/>
<keyword evidence="7" id="KW-1185">Reference proteome</keyword>
<evidence type="ECO:0000259" key="5">
    <source>
        <dbReference type="PROSITE" id="PS50106"/>
    </source>
</evidence>
<keyword evidence="3" id="KW-0440">LIM domain</keyword>
<dbReference type="CDD" id="cd23068">
    <property type="entry name" value="PDZ_ZASP52-like"/>
    <property type="match status" value="1"/>
</dbReference>
<feature type="compositionally biased region" description="Polar residues" evidence="4">
    <location>
        <begin position="415"/>
        <end position="425"/>
    </location>
</feature>
<sequence length="467" mass="50260">MASSGRRFSNSNPGARVTVTLVRDGFNQPWGFRLAGGADIGTPLTVQRALAGTPSEGELKPGDVITKIGDRDARHLSHNDAQHLFKTAGNNITLQVQRGDQAKAPSSSAPLSPPLVVSKPPHAQGAVVTNGAPLSPPAPVPVNSPLQVQTAHAPPTSTELFSPVSVVPARGPNSLHALTSPTPHQQPLPNNDNFTKTLKSPVQNLPVTTFPPPLPGLSSDGRGPFGVNSAHYNELAAPECVDMQPYRTTPLVLPGAKVKREVPTTSYLRHHPNPAMRAGPQHYDPNLEVLMKQKVADTVLERVAGPDASKKAFSKQFNSPIGLYSEQNISESVQAQTGVTPYASLTEIIGNSIHLLNSMSASSPVYPLCAKPHSYKGKKTLYYDPAKSETFKALKDAELGDTVTEVPEPIQTKVFSPQKHIQQPLNHRPQKPKSPQPPPENLLGDDKIHQSYSFRRLMNEVLGESEF</sequence>
<dbReference type="SMART" id="SM00735">
    <property type="entry name" value="ZM"/>
    <property type="match status" value="1"/>
</dbReference>
<dbReference type="GO" id="GO:0030036">
    <property type="term" value="P:actin cytoskeleton organization"/>
    <property type="evidence" value="ECO:0007669"/>
    <property type="project" value="TreeGrafter"/>
</dbReference>
<evidence type="ECO:0000313" key="7">
    <source>
        <dbReference type="Proteomes" id="UP000494165"/>
    </source>
</evidence>
<dbReference type="GO" id="GO:0005912">
    <property type="term" value="C:adherens junction"/>
    <property type="evidence" value="ECO:0007669"/>
    <property type="project" value="TreeGrafter"/>
</dbReference>
<dbReference type="InterPro" id="IPR006643">
    <property type="entry name" value="Zasp-like_motif"/>
</dbReference>
<dbReference type="FunFam" id="2.30.42.10:FF:000055">
    <property type="entry name" value="PDZ and LIM domain protein 3"/>
    <property type="match status" value="1"/>
</dbReference>
<dbReference type="OrthoDB" id="445995at2759"/>
<dbReference type="InterPro" id="IPR001478">
    <property type="entry name" value="PDZ"/>
</dbReference>
<dbReference type="GO" id="GO:0001725">
    <property type="term" value="C:stress fiber"/>
    <property type="evidence" value="ECO:0007669"/>
    <property type="project" value="TreeGrafter"/>
</dbReference>
<dbReference type="SUPFAM" id="SSF50156">
    <property type="entry name" value="PDZ domain-like"/>
    <property type="match status" value="1"/>
</dbReference>
<dbReference type="Pfam" id="PF00595">
    <property type="entry name" value="PDZ"/>
    <property type="match status" value="1"/>
</dbReference>
<organism evidence="6 7">
    <name type="scientific">Cloeon dipterum</name>
    <dbReference type="NCBI Taxonomy" id="197152"/>
    <lineage>
        <taxon>Eukaryota</taxon>
        <taxon>Metazoa</taxon>
        <taxon>Ecdysozoa</taxon>
        <taxon>Arthropoda</taxon>
        <taxon>Hexapoda</taxon>
        <taxon>Insecta</taxon>
        <taxon>Pterygota</taxon>
        <taxon>Palaeoptera</taxon>
        <taxon>Ephemeroptera</taxon>
        <taxon>Pisciforma</taxon>
        <taxon>Baetidae</taxon>
        <taxon>Cloeon</taxon>
    </lineage>
</organism>
<dbReference type="PANTHER" id="PTHR24214:SF55">
    <property type="entry name" value="Z BAND ALTERNATIVELY SPLICED PDZ-MOTIF PROTEIN 66, ISOFORM E"/>
    <property type="match status" value="1"/>
</dbReference>
<feature type="region of interest" description="Disordered" evidence="4">
    <location>
        <begin position="415"/>
        <end position="449"/>
    </location>
</feature>
<dbReference type="PROSITE" id="PS50106">
    <property type="entry name" value="PDZ"/>
    <property type="match status" value="1"/>
</dbReference>
<protein>
    <recommendedName>
        <fullName evidence="5">PDZ domain-containing protein</fullName>
    </recommendedName>
</protein>